<feature type="compositionally biased region" description="Basic and acidic residues" evidence="1">
    <location>
        <begin position="97"/>
        <end position="112"/>
    </location>
</feature>
<feature type="compositionally biased region" description="Basic and acidic residues" evidence="1">
    <location>
        <begin position="28"/>
        <end position="41"/>
    </location>
</feature>
<name>A0A645BTA7_9ZZZZ</name>
<feature type="region of interest" description="Disordered" evidence="1">
    <location>
        <begin position="1"/>
        <end position="130"/>
    </location>
</feature>
<sequence>MPHQVVRHRPEHEAGGAAEATGAGNDETGPHRHQVVDDGRTRRPHQYLGGVRLQSQLPGGLGHDRVADIDGLLTGGDQVSGGQAGGERTAGHRPRHPRIDDDVRHHRDDPDRPPSAVEQGQARPDGVQRDRRTVGATDHDVAHDDLLVAGCLPAGRSRPSPVPTTVARTAPPRVAPHVPPHGSARLTFGAPRVPTPRIGPTHVLGPTRSDPTRSARSRRQTPCRAVRWIQSRGSGARPDRPCLEASWTHPSPAPPSFPRRCGPTASPATAALRSRDTSPPRCPPPARGSCW</sequence>
<comment type="caution">
    <text evidence="2">The sequence shown here is derived from an EMBL/GenBank/DDBJ whole genome shotgun (WGS) entry which is preliminary data.</text>
</comment>
<accession>A0A645BTA7</accession>
<evidence type="ECO:0000256" key="1">
    <source>
        <dbReference type="SAM" id="MobiDB-lite"/>
    </source>
</evidence>
<reference evidence="2" key="1">
    <citation type="submission" date="2019-08" db="EMBL/GenBank/DDBJ databases">
        <authorList>
            <person name="Kucharzyk K."/>
            <person name="Murdoch R.W."/>
            <person name="Higgins S."/>
            <person name="Loffler F."/>
        </authorList>
    </citation>
    <scope>NUCLEOTIDE SEQUENCE</scope>
</reference>
<feature type="compositionally biased region" description="Low complexity" evidence="1">
    <location>
        <begin position="15"/>
        <end position="27"/>
    </location>
</feature>
<feature type="compositionally biased region" description="Pro residues" evidence="1">
    <location>
        <begin position="280"/>
        <end position="291"/>
    </location>
</feature>
<gene>
    <name evidence="2" type="ORF">SDC9_115594</name>
</gene>
<organism evidence="2">
    <name type="scientific">bioreactor metagenome</name>
    <dbReference type="NCBI Taxonomy" id="1076179"/>
    <lineage>
        <taxon>unclassified sequences</taxon>
        <taxon>metagenomes</taxon>
        <taxon>ecological metagenomes</taxon>
    </lineage>
</organism>
<feature type="compositionally biased region" description="Low complexity" evidence="1">
    <location>
        <begin position="163"/>
        <end position="172"/>
    </location>
</feature>
<dbReference type="AlphaFoldDB" id="A0A645BTA7"/>
<dbReference type="EMBL" id="VSSQ01022383">
    <property type="protein sequence ID" value="MPM68660.1"/>
    <property type="molecule type" value="Genomic_DNA"/>
</dbReference>
<protein>
    <submittedName>
        <fullName evidence="2">Uncharacterized protein</fullName>
    </submittedName>
</protein>
<proteinExistence type="predicted"/>
<feature type="region of interest" description="Disordered" evidence="1">
    <location>
        <begin position="152"/>
        <end position="291"/>
    </location>
</feature>
<evidence type="ECO:0000313" key="2">
    <source>
        <dbReference type="EMBL" id="MPM68660.1"/>
    </source>
</evidence>